<dbReference type="Proteomes" id="UP000005242">
    <property type="component" value="Unassembled WGS sequence"/>
</dbReference>
<dbReference type="eggNOG" id="KOG1075">
    <property type="taxonomic scope" value="Eukaryota"/>
</dbReference>
<dbReference type="OMA" id="ISGRICG"/>
<proteinExistence type="predicted"/>
<keyword evidence="3" id="KW-1185">Reference proteome</keyword>
<dbReference type="Pfam" id="PF00078">
    <property type="entry name" value="RVT_1"/>
    <property type="match status" value="1"/>
</dbReference>
<dbReference type="OrthoDB" id="412006at2759"/>
<gene>
    <name evidence="2" type="ORF">WALSEDRAFT_41179</name>
</gene>
<name>I4Y6M0_WALMC</name>
<accession>I4Y6M0</accession>
<sequence>MKVGKAAGPDNIPVSAIKEFTPIIEPILTKIANSSLHLGHYPKCFKEATCIVIPKPNKKSYREASSYRPISLLNHLSKLIETVMTKRLQYKLDTRKLIPSTHFGCRKGSGTDDALLYVTEFIQNAWKQKKVVMALALDAQGAFNNVIHEKLLEECRKVGLPKYLTRWIGCFLKEGKYASNSPIILPRLSHLAKAPHKGPQ</sequence>
<dbReference type="SUPFAM" id="SSF56672">
    <property type="entry name" value="DNA/RNA polymerases"/>
    <property type="match status" value="1"/>
</dbReference>
<evidence type="ECO:0000313" key="2">
    <source>
        <dbReference type="EMBL" id="EIM19612.1"/>
    </source>
</evidence>
<reference evidence="2 3" key="1">
    <citation type="journal article" date="2012" name="Fungal Genet. Biol.">
        <title>The genome of the xerotolerant mold Wallemia sebi reveals adaptations to osmotic stress and suggests cryptic sexual reproduction.</title>
        <authorList>
            <person name="Padamsee M."/>
            <person name="Kumar T.K.A."/>
            <person name="Riley R."/>
            <person name="Binder M."/>
            <person name="Boyd A."/>
            <person name="Calvo A.M."/>
            <person name="Furukawa K."/>
            <person name="Hesse C."/>
            <person name="Hohmann S."/>
            <person name="James T.Y."/>
            <person name="LaButti K."/>
            <person name="Lapidus A."/>
            <person name="Lindquist E."/>
            <person name="Lucas S."/>
            <person name="Miller K."/>
            <person name="Shantappa S."/>
            <person name="Grigoriev I.V."/>
            <person name="Hibbett D.S."/>
            <person name="McLaughlin D.J."/>
            <person name="Spatafora J.W."/>
            <person name="Aime M.C."/>
        </authorList>
    </citation>
    <scope>NUCLEOTIDE SEQUENCE [LARGE SCALE GENOMIC DNA]</scope>
    <source>
        <strain evidence="3">ATCC MYA-4683 / CBS 633.66</strain>
    </source>
</reference>
<feature type="domain" description="Reverse transcriptase" evidence="1">
    <location>
        <begin position="34"/>
        <end position="200"/>
    </location>
</feature>
<dbReference type="STRING" id="671144.I4Y6M0"/>
<dbReference type="EMBL" id="JH668248">
    <property type="protein sequence ID" value="EIM19612.1"/>
    <property type="molecule type" value="Genomic_DNA"/>
</dbReference>
<dbReference type="PANTHER" id="PTHR33481:SF1">
    <property type="entry name" value="ENDONUCLEASE_EXONUCLEASE_PHOSPHATASE DOMAIN-CONTAINING PROTEIN-RELATED"/>
    <property type="match status" value="1"/>
</dbReference>
<dbReference type="KEGG" id="wse:WALSEDRAFT_41179"/>
<evidence type="ECO:0000259" key="1">
    <source>
        <dbReference type="PROSITE" id="PS50878"/>
    </source>
</evidence>
<dbReference type="InParanoid" id="I4Y6M0"/>
<dbReference type="InterPro" id="IPR000477">
    <property type="entry name" value="RT_dom"/>
</dbReference>
<evidence type="ECO:0000313" key="3">
    <source>
        <dbReference type="Proteomes" id="UP000005242"/>
    </source>
</evidence>
<dbReference type="AlphaFoldDB" id="I4Y6M0"/>
<organism evidence="2 3">
    <name type="scientific">Wallemia mellicola (strain ATCC MYA-4683 / CBS 633.66)</name>
    <name type="common">Wallemia sebi (CBS 633.66)</name>
    <dbReference type="NCBI Taxonomy" id="671144"/>
    <lineage>
        <taxon>Eukaryota</taxon>
        <taxon>Fungi</taxon>
        <taxon>Dikarya</taxon>
        <taxon>Basidiomycota</taxon>
        <taxon>Wallemiomycotina</taxon>
        <taxon>Wallemiomycetes</taxon>
        <taxon>Wallemiales</taxon>
        <taxon>Wallemiaceae</taxon>
        <taxon>Wallemia</taxon>
    </lineage>
</organism>
<dbReference type="PANTHER" id="PTHR33481">
    <property type="entry name" value="REVERSE TRANSCRIPTASE"/>
    <property type="match status" value="1"/>
</dbReference>
<dbReference type="HOGENOM" id="CLU_1367184_0_0_1"/>
<protein>
    <recommendedName>
        <fullName evidence="1">Reverse transcriptase domain-containing protein</fullName>
    </recommendedName>
</protein>
<dbReference type="PROSITE" id="PS50878">
    <property type="entry name" value="RT_POL"/>
    <property type="match status" value="1"/>
</dbReference>
<dbReference type="RefSeq" id="XP_006960409.1">
    <property type="nucleotide sequence ID" value="XM_006960347.1"/>
</dbReference>
<dbReference type="GeneID" id="18472205"/>
<dbReference type="InterPro" id="IPR043502">
    <property type="entry name" value="DNA/RNA_pol_sf"/>
</dbReference>